<keyword evidence="3 6" id="KW-0812">Transmembrane</keyword>
<accession>A0A2S6II73</accession>
<sequence length="286" mass="29957">MEAVRSLLRGVQERLRRHDLYLISAGITFYAAVALLPWAVISFRLLAAVVGAEQVVRLATAAAGALPDAHDPEGVVTAVVTTAVQLPWPLVAVAVLPATLWAEGLRRGFARVSTPGQELPPSGPGRTATWRVRLASLPLLLLAAPAVVLGLLHLARLLLRVLEPGGAGAVALAVYVALNAVWLLLSPVLLYAYRLLGPVRPSWRAALWASFGTGAFISGFSQGAVLFLAIPVDLGAPFGGFGAVGAAVAAGLWLWAFTAMAVYGYALGLEVDERSRAGGRHRTRGA</sequence>
<evidence type="ECO:0000256" key="6">
    <source>
        <dbReference type="SAM" id="Phobius"/>
    </source>
</evidence>
<dbReference type="RefSeq" id="WP_158257244.1">
    <property type="nucleotide sequence ID" value="NZ_PTJD01000009.1"/>
</dbReference>
<keyword evidence="2" id="KW-1003">Cell membrane</keyword>
<feature type="transmembrane region" description="Helical" evidence="6">
    <location>
        <begin position="205"/>
        <end position="230"/>
    </location>
</feature>
<evidence type="ECO:0000256" key="4">
    <source>
        <dbReference type="ARBA" id="ARBA00022989"/>
    </source>
</evidence>
<gene>
    <name evidence="7" type="ORF">CLV92_109164</name>
</gene>
<comment type="caution">
    <text evidence="7">The sequence shown here is derived from an EMBL/GenBank/DDBJ whole genome shotgun (WGS) entry which is preliminary data.</text>
</comment>
<evidence type="ECO:0000256" key="5">
    <source>
        <dbReference type="ARBA" id="ARBA00023136"/>
    </source>
</evidence>
<dbReference type="InterPro" id="IPR017039">
    <property type="entry name" value="Virul_fac_BrkB"/>
</dbReference>
<evidence type="ECO:0000313" key="7">
    <source>
        <dbReference type="EMBL" id="PPK93886.1"/>
    </source>
</evidence>
<dbReference type="GO" id="GO:0005886">
    <property type="term" value="C:plasma membrane"/>
    <property type="evidence" value="ECO:0007669"/>
    <property type="project" value="UniProtKB-SubCell"/>
</dbReference>
<organism evidence="7 8">
    <name type="scientific">Kineococcus xinjiangensis</name>
    <dbReference type="NCBI Taxonomy" id="512762"/>
    <lineage>
        <taxon>Bacteria</taxon>
        <taxon>Bacillati</taxon>
        <taxon>Actinomycetota</taxon>
        <taxon>Actinomycetes</taxon>
        <taxon>Kineosporiales</taxon>
        <taxon>Kineosporiaceae</taxon>
        <taxon>Kineococcus</taxon>
    </lineage>
</organism>
<keyword evidence="5 6" id="KW-0472">Membrane</keyword>
<dbReference type="AlphaFoldDB" id="A0A2S6II73"/>
<comment type="subcellular location">
    <subcellularLocation>
        <location evidence="1">Cell membrane</location>
        <topology evidence="1">Multi-pass membrane protein</topology>
    </subcellularLocation>
</comment>
<evidence type="ECO:0000256" key="1">
    <source>
        <dbReference type="ARBA" id="ARBA00004651"/>
    </source>
</evidence>
<protein>
    <submittedName>
        <fullName evidence="7">Membrane protein</fullName>
    </submittedName>
</protein>
<proteinExistence type="predicted"/>
<evidence type="ECO:0000256" key="3">
    <source>
        <dbReference type="ARBA" id="ARBA00022692"/>
    </source>
</evidence>
<feature type="transmembrane region" description="Helical" evidence="6">
    <location>
        <begin position="75"/>
        <end position="101"/>
    </location>
</feature>
<dbReference type="EMBL" id="PTJD01000009">
    <property type="protein sequence ID" value="PPK93886.1"/>
    <property type="molecule type" value="Genomic_DNA"/>
</dbReference>
<feature type="transmembrane region" description="Helical" evidence="6">
    <location>
        <begin position="20"/>
        <end position="41"/>
    </location>
</feature>
<evidence type="ECO:0000313" key="8">
    <source>
        <dbReference type="Proteomes" id="UP000239485"/>
    </source>
</evidence>
<reference evidence="7 8" key="1">
    <citation type="submission" date="2018-02" db="EMBL/GenBank/DDBJ databases">
        <title>Genomic Encyclopedia of Archaeal and Bacterial Type Strains, Phase II (KMG-II): from individual species to whole genera.</title>
        <authorList>
            <person name="Goeker M."/>
        </authorList>
    </citation>
    <scope>NUCLEOTIDE SEQUENCE [LARGE SCALE GENOMIC DNA]</scope>
    <source>
        <strain evidence="7 8">DSM 22857</strain>
    </source>
</reference>
<dbReference type="OrthoDB" id="4374904at2"/>
<name>A0A2S6II73_9ACTN</name>
<keyword evidence="4 6" id="KW-1133">Transmembrane helix</keyword>
<keyword evidence="8" id="KW-1185">Reference proteome</keyword>
<dbReference type="Pfam" id="PF03631">
    <property type="entry name" value="Virul_fac_BrkB"/>
    <property type="match status" value="1"/>
</dbReference>
<feature type="transmembrane region" description="Helical" evidence="6">
    <location>
        <begin position="167"/>
        <end position="193"/>
    </location>
</feature>
<feature type="transmembrane region" description="Helical" evidence="6">
    <location>
        <begin position="242"/>
        <end position="266"/>
    </location>
</feature>
<feature type="transmembrane region" description="Helical" evidence="6">
    <location>
        <begin position="134"/>
        <end position="155"/>
    </location>
</feature>
<evidence type="ECO:0000256" key="2">
    <source>
        <dbReference type="ARBA" id="ARBA00022475"/>
    </source>
</evidence>
<dbReference type="Proteomes" id="UP000239485">
    <property type="component" value="Unassembled WGS sequence"/>
</dbReference>